<dbReference type="InterPro" id="IPR011079">
    <property type="entry name" value="Ala_racemase_C"/>
</dbReference>
<keyword evidence="2 4" id="KW-0663">Pyridoxal phosphate</keyword>
<dbReference type="SUPFAM" id="SSF50621">
    <property type="entry name" value="Alanine racemase C-terminal domain-like"/>
    <property type="match status" value="1"/>
</dbReference>
<dbReference type="SMART" id="SM01005">
    <property type="entry name" value="Ala_racemase_C"/>
    <property type="match status" value="1"/>
</dbReference>
<feature type="binding site" evidence="5">
    <location>
        <position position="768"/>
    </location>
    <ligand>
        <name>substrate</name>
    </ligand>
</feature>
<feature type="modified residue" description="N6-(pyridoxal phosphate)lysine" evidence="4">
    <location>
        <position position="491"/>
    </location>
</feature>
<dbReference type="PANTHER" id="PTHR30511">
    <property type="entry name" value="ALANINE RACEMASE"/>
    <property type="match status" value="1"/>
</dbReference>
<dbReference type="GO" id="GO:0005524">
    <property type="term" value="F:ATP binding"/>
    <property type="evidence" value="ECO:0007669"/>
    <property type="project" value="InterPro"/>
</dbReference>
<keyword evidence="3 7" id="KW-0413">Isomerase</keyword>
<dbReference type="InterPro" id="IPR009006">
    <property type="entry name" value="Ala_racemase/Decarboxylase_C"/>
</dbReference>
<dbReference type="InterPro" id="IPR036615">
    <property type="entry name" value="Mur_ligase_C_dom_sf"/>
</dbReference>
<dbReference type="Pfam" id="PF08245">
    <property type="entry name" value="Mur_ligase_M"/>
    <property type="match status" value="1"/>
</dbReference>
<comment type="cofactor">
    <cofactor evidence="1 4">
        <name>pyridoxal 5'-phosphate</name>
        <dbReference type="ChEBI" id="CHEBI:597326"/>
    </cofactor>
</comment>
<dbReference type="EMBL" id="CP029619">
    <property type="protein sequence ID" value="AWN81826.1"/>
    <property type="molecule type" value="Genomic_DNA"/>
</dbReference>
<dbReference type="GO" id="GO:0030170">
    <property type="term" value="F:pyridoxal phosphate binding"/>
    <property type="evidence" value="ECO:0007669"/>
    <property type="project" value="TreeGrafter"/>
</dbReference>
<gene>
    <name evidence="7" type="primary">alr1</name>
    <name evidence="7" type="ORF">DK880_00505</name>
</gene>
<dbReference type="SUPFAM" id="SSF63418">
    <property type="entry name" value="MurE/MurF N-terminal domain"/>
    <property type="match status" value="1"/>
</dbReference>
<dbReference type="Gene3D" id="2.40.37.10">
    <property type="entry name" value="Lyase, Ornithine Decarboxylase, Chain A, domain 1"/>
    <property type="match status" value="1"/>
</dbReference>
<dbReference type="Gene3D" id="3.40.1190.10">
    <property type="entry name" value="Mur-like, catalytic domain"/>
    <property type="match status" value="1"/>
</dbReference>
<dbReference type="GO" id="GO:0005829">
    <property type="term" value="C:cytosol"/>
    <property type="evidence" value="ECO:0007669"/>
    <property type="project" value="TreeGrafter"/>
</dbReference>
<dbReference type="Pfam" id="PF00842">
    <property type="entry name" value="Ala_racemase_C"/>
    <property type="match status" value="1"/>
</dbReference>
<dbReference type="Gene3D" id="3.20.20.10">
    <property type="entry name" value="Alanine racemase"/>
    <property type="match status" value="1"/>
</dbReference>
<dbReference type="KEGG" id="cher:DK880_00505"/>
<evidence type="ECO:0000256" key="1">
    <source>
        <dbReference type="ARBA" id="ARBA00001933"/>
    </source>
</evidence>
<dbReference type="EC" id="5.1.1.1" evidence="7"/>
<proteinExistence type="predicted"/>
<keyword evidence="8" id="KW-1185">Reference proteome</keyword>
<evidence type="ECO:0000256" key="5">
    <source>
        <dbReference type="PIRSR" id="PIRSR600821-52"/>
    </source>
</evidence>
<dbReference type="GO" id="GO:0016881">
    <property type="term" value="F:acid-amino acid ligase activity"/>
    <property type="evidence" value="ECO:0007669"/>
    <property type="project" value="InterPro"/>
</dbReference>
<dbReference type="SUPFAM" id="SSF51419">
    <property type="entry name" value="PLP-binding barrel"/>
    <property type="match status" value="1"/>
</dbReference>
<dbReference type="PRINTS" id="PR00992">
    <property type="entry name" value="ALARACEMASE"/>
</dbReference>
<evidence type="ECO:0000256" key="3">
    <source>
        <dbReference type="ARBA" id="ARBA00023235"/>
    </source>
</evidence>
<dbReference type="InterPro" id="IPR029066">
    <property type="entry name" value="PLP-binding_barrel"/>
</dbReference>
<evidence type="ECO:0000313" key="8">
    <source>
        <dbReference type="Proteomes" id="UP000245872"/>
    </source>
</evidence>
<evidence type="ECO:0000256" key="4">
    <source>
        <dbReference type="PIRSR" id="PIRSR600821-50"/>
    </source>
</evidence>
<sequence length="823" mass="91930">MPIAYFNELVSLTKGEIIAQVDNFPITELTVDSRYKTITDFPLFFALVGINHDGHAYMPEAYQKGIRQFVVNRDHSFSLPAKDVNILQVPHTLTALQQLAAFHRTKFPIAVLAITGSNGKTIVKEWMHLLLSSQYKTISSPHSYNSQVGVPLSVALLEPYHAYAIFEAGISTKGEMTKLAQIIQPTHGLFTNMGTAHSQGFQDEQEKLTEKANLFTACNKVYYCKEHTSIHTLLQQRHASNQTLVNWSLKQTEATYSVTLKQASQQTTVTIQAAHGAYDFTVSFQDYASLENLIHCLVYALDNGYNPAQLQSLLPQLKPLPMRLTLKSAIHRCKLIDDSYTNDLTSLKLALDFMQSYHKEAKQTIILSDMLQSALSGHALYASIAHVIQSYPISRFIGIGTAISAYSTLFTLPEKCFFNTVEAFIAHQPSFTEEVILIKGARPFQLERIVKRLENNNYGSILAIDVQAIRHNICYFRSKLNASTKVMAMVKAANYGSSSNHELTLLLQRYGLDYLGVAYVEEGIRAREQGITLPIIVMDPANDQWENILHYQLEPSIYSVDLLAELICFVKTKVVQPTLPIHLKLETGLYRLGISATELNTLLKQLKQCPSLQVVSLFSHLAASGTAEQDAYTLLQAERFRQMTQYIEEKLGTQPLKHLLNSNGALRFPQFQFDMVRLGIGLHGVGVAPSIQPHLMPSSTLKTTVSQVKEVPKGATIGYNRKALAKQAMTIAIIPIGYADGLNKIFGNGKGHVIIQNHYCPIIGDICMDRSMVDVTNKPVKRGEEVIIFNAQHSVEAVAQQIGSTSYEILTQISQRVKRIYYI</sequence>
<evidence type="ECO:0000313" key="7">
    <source>
        <dbReference type="EMBL" id="AWN81826.1"/>
    </source>
</evidence>
<dbReference type="PANTHER" id="PTHR30511:SF0">
    <property type="entry name" value="ALANINE RACEMASE, CATABOLIC-RELATED"/>
    <property type="match status" value="1"/>
</dbReference>
<dbReference type="GO" id="GO:0008784">
    <property type="term" value="F:alanine racemase activity"/>
    <property type="evidence" value="ECO:0007669"/>
    <property type="project" value="UniProtKB-EC"/>
</dbReference>
<dbReference type="InterPro" id="IPR036565">
    <property type="entry name" value="Mur-like_cat_sf"/>
</dbReference>
<dbReference type="SUPFAM" id="SSF53244">
    <property type="entry name" value="MurD-like peptide ligases, peptide-binding domain"/>
    <property type="match status" value="1"/>
</dbReference>
<dbReference type="OrthoDB" id="9801978at2"/>
<dbReference type="Gene3D" id="3.40.1390.10">
    <property type="entry name" value="MurE/MurF, N-terminal domain"/>
    <property type="match status" value="1"/>
</dbReference>
<organism evidence="7 8">
    <name type="scientific">Candidatus Cardinium hertigii</name>
    <dbReference type="NCBI Taxonomy" id="247481"/>
    <lineage>
        <taxon>Bacteria</taxon>
        <taxon>Pseudomonadati</taxon>
        <taxon>Bacteroidota</taxon>
        <taxon>Cytophagia</taxon>
        <taxon>Cytophagales</taxon>
        <taxon>Amoebophilaceae</taxon>
        <taxon>Candidatus Cardinium</taxon>
    </lineage>
</organism>
<dbReference type="InterPro" id="IPR001608">
    <property type="entry name" value="Ala_racemase_N"/>
</dbReference>
<dbReference type="InterPro" id="IPR000713">
    <property type="entry name" value="Mur_ligase_N"/>
</dbReference>
<dbReference type="InterPro" id="IPR000821">
    <property type="entry name" value="Ala_racemase"/>
</dbReference>
<dbReference type="NCBIfam" id="NF008897">
    <property type="entry name" value="PRK11930.1"/>
    <property type="match status" value="1"/>
</dbReference>
<dbReference type="Pfam" id="PF01168">
    <property type="entry name" value="Ala_racemase_N"/>
    <property type="match status" value="1"/>
</dbReference>
<dbReference type="GO" id="GO:0030632">
    <property type="term" value="P:D-alanine biosynthetic process"/>
    <property type="evidence" value="ECO:0007669"/>
    <property type="project" value="TreeGrafter"/>
</dbReference>
<protein>
    <submittedName>
        <fullName evidence="7">Alanine racemase 1</fullName>
        <ecNumber evidence="7">5.1.1.1</ecNumber>
    </submittedName>
</protein>
<dbReference type="Pfam" id="PF01225">
    <property type="entry name" value="Mur_ligase"/>
    <property type="match status" value="1"/>
</dbReference>
<dbReference type="NCBIfam" id="TIGR00492">
    <property type="entry name" value="alr"/>
    <property type="match status" value="1"/>
</dbReference>
<dbReference type="InterPro" id="IPR013221">
    <property type="entry name" value="Mur_ligase_cen"/>
</dbReference>
<evidence type="ECO:0000259" key="6">
    <source>
        <dbReference type="SMART" id="SM01005"/>
    </source>
</evidence>
<reference evidence="7 8" key="1">
    <citation type="submission" date="2018-05" db="EMBL/GenBank/DDBJ databases">
        <title>Candidatus Cardinium hertigii Genome Assembly.</title>
        <authorList>
            <person name="Showmaker K.C."/>
            <person name="Walden K.O."/>
            <person name="Fields C.J."/>
            <person name="Lambert K.N."/>
            <person name="Hudson M.E."/>
        </authorList>
    </citation>
    <scope>NUCLEOTIDE SEQUENCE [LARGE SCALE GENOMIC DNA]</scope>
    <source>
        <strain evidence="8">cHgTN10</strain>
    </source>
</reference>
<feature type="binding site" evidence="5">
    <location>
        <position position="591"/>
    </location>
    <ligand>
        <name>substrate</name>
    </ligand>
</feature>
<evidence type="ECO:0000256" key="2">
    <source>
        <dbReference type="ARBA" id="ARBA00022898"/>
    </source>
</evidence>
<dbReference type="InterPro" id="IPR035911">
    <property type="entry name" value="MurE/MurF_N"/>
</dbReference>
<dbReference type="AlphaFoldDB" id="A0A2Z3LDG4"/>
<dbReference type="Proteomes" id="UP000245872">
    <property type="component" value="Chromosome"/>
</dbReference>
<dbReference type="Gene3D" id="3.90.190.20">
    <property type="entry name" value="Mur ligase, C-terminal domain"/>
    <property type="match status" value="1"/>
</dbReference>
<feature type="domain" description="Alanine racemase C-terminal" evidence="6">
    <location>
        <begin position="698"/>
        <end position="822"/>
    </location>
</feature>
<dbReference type="CDD" id="cd00430">
    <property type="entry name" value="PLPDE_III_AR"/>
    <property type="match status" value="1"/>
</dbReference>
<name>A0A2Z3LDG4_9BACT</name>
<accession>A0A2Z3LDG4</accession>
<dbReference type="SUPFAM" id="SSF53623">
    <property type="entry name" value="MurD-like peptide ligases, catalytic domain"/>
    <property type="match status" value="1"/>
</dbReference>